<evidence type="ECO:0000313" key="2">
    <source>
        <dbReference type="Proteomes" id="UP001234297"/>
    </source>
</evidence>
<evidence type="ECO:0000313" key="1">
    <source>
        <dbReference type="EMBL" id="KAJ8615761.1"/>
    </source>
</evidence>
<proteinExistence type="predicted"/>
<keyword evidence="2" id="KW-1185">Reference proteome</keyword>
<accession>A0ACC2K3Q3</accession>
<sequence length="113" mass="12496">MNTISLDFLQVTPTYQIQLQIGSILNPHQPLSVRALTLQERKLAFVIFPFIIEETKDSAGPPSGSNGKSDSCEEEFLNHDIHSQSLQLNDLDHSSIGLQTKNASQFKDMPEGG</sequence>
<reference evidence="1 2" key="1">
    <citation type="journal article" date="2022" name="Hortic Res">
        <title>A haplotype resolved chromosomal level avocado genome allows analysis of novel avocado genes.</title>
        <authorList>
            <person name="Nath O."/>
            <person name="Fletcher S.J."/>
            <person name="Hayward A."/>
            <person name="Shaw L.M."/>
            <person name="Masouleh A.K."/>
            <person name="Furtado A."/>
            <person name="Henry R.J."/>
            <person name="Mitter N."/>
        </authorList>
    </citation>
    <scope>NUCLEOTIDE SEQUENCE [LARGE SCALE GENOMIC DNA]</scope>
    <source>
        <strain evidence="2">cv. Hass</strain>
    </source>
</reference>
<name>A0ACC2K3Q3_PERAE</name>
<gene>
    <name evidence="1" type="ORF">MRB53_035133</name>
</gene>
<organism evidence="1 2">
    <name type="scientific">Persea americana</name>
    <name type="common">Avocado</name>
    <dbReference type="NCBI Taxonomy" id="3435"/>
    <lineage>
        <taxon>Eukaryota</taxon>
        <taxon>Viridiplantae</taxon>
        <taxon>Streptophyta</taxon>
        <taxon>Embryophyta</taxon>
        <taxon>Tracheophyta</taxon>
        <taxon>Spermatophyta</taxon>
        <taxon>Magnoliopsida</taxon>
        <taxon>Magnoliidae</taxon>
        <taxon>Laurales</taxon>
        <taxon>Lauraceae</taxon>
        <taxon>Persea</taxon>
    </lineage>
</organism>
<protein>
    <submittedName>
        <fullName evidence="1">Uncharacterized protein</fullName>
    </submittedName>
</protein>
<comment type="caution">
    <text evidence="1">The sequence shown here is derived from an EMBL/GenBank/DDBJ whole genome shotgun (WGS) entry which is preliminary data.</text>
</comment>
<dbReference type="EMBL" id="CM056820">
    <property type="protein sequence ID" value="KAJ8615761.1"/>
    <property type="molecule type" value="Genomic_DNA"/>
</dbReference>
<dbReference type="Proteomes" id="UP001234297">
    <property type="component" value="Chromosome 12"/>
</dbReference>